<evidence type="ECO:0000256" key="1">
    <source>
        <dbReference type="SAM" id="Phobius"/>
    </source>
</evidence>
<name>A0ABQ3XJF6_9ACTN</name>
<reference evidence="2 3" key="1">
    <citation type="submission" date="2021-01" db="EMBL/GenBank/DDBJ databases">
        <title>Whole genome shotgun sequence of Actinoplanes couchii NBRC 106145.</title>
        <authorList>
            <person name="Komaki H."/>
            <person name="Tamura T."/>
        </authorList>
    </citation>
    <scope>NUCLEOTIDE SEQUENCE [LARGE SCALE GENOMIC DNA]</scope>
    <source>
        <strain evidence="2 3">NBRC 106145</strain>
    </source>
</reference>
<keyword evidence="1" id="KW-0472">Membrane</keyword>
<comment type="caution">
    <text evidence="2">The sequence shown here is derived from an EMBL/GenBank/DDBJ whole genome shotgun (WGS) entry which is preliminary data.</text>
</comment>
<dbReference type="EMBL" id="BOMG01000086">
    <property type="protein sequence ID" value="GID58610.1"/>
    <property type="molecule type" value="Genomic_DNA"/>
</dbReference>
<keyword evidence="3" id="KW-1185">Reference proteome</keyword>
<feature type="transmembrane region" description="Helical" evidence="1">
    <location>
        <begin position="97"/>
        <end position="117"/>
    </location>
</feature>
<organism evidence="2 3">
    <name type="scientific">Actinoplanes couchii</name>
    <dbReference type="NCBI Taxonomy" id="403638"/>
    <lineage>
        <taxon>Bacteria</taxon>
        <taxon>Bacillati</taxon>
        <taxon>Actinomycetota</taxon>
        <taxon>Actinomycetes</taxon>
        <taxon>Micromonosporales</taxon>
        <taxon>Micromonosporaceae</taxon>
        <taxon>Actinoplanes</taxon>
    </lineage>
</organism>
<keyword evidence="1" id="KW-1133">Transmembrane helix</keyword>
<gene>
    <name evidence="2" type="ORF">Aco03nite_070140</name>
</gene>
<proteinExistence type="predicted"/>
<dbReference type="RefSeq" id="WP_203803193.1">
    <property type="nucleotide sequence ID" value="NZ_BAAAQE010000013.1"/>
</dbReference>
<protein>
    <submittedName>
        <fullName evidence="2">Uncharacterized protein</fullName>
    </submittedName>
</protein>
<accession>A0ABQ3XJF6</accession>
<keyword evidence="1" id="KW-0812">Transmembrane</keyword>
<sequence length="143" mass="14554">MLSAVNGVTARQSTVSSPAADAQRALGKLALTLAGVWGLLLVITIVVAAQGSLHLPAITMPLLIVPGFAFVPAARYVIKVHQAEDHATEKALLGKAWLLAAVGLVLGIAVTVILNHVKGGSIDDTRSAVGRAGGNGVVLRPVT</sequence>
<evidence type="ECO:0000313" key="2">
    <source>
        <dbReference type="EMBL" id="GID58610.1"/>
    </source>
</evidence>
<feature type="transmembrane region" description="Helical" evidence="1">
    <location>
        <begin position="29"/>
        <end position="49"/>
    </location>
</feature>
<evidence type="ECO:0000313" key="3">
    <source>
        <dbReference type="Proteomes" id="UP000612282"/>
    </source>
</evidence>
<dbReference type="Proteomes" id="UP000612282">
    <property type="component" value="Unassembled WGS sequence"/>
</dbReference>
<feature type="transmembrane region" description="Helical" evidence="1">
    <location>
        <begin position="55"/>
        <end position="77"/>
    </location>
</feature>